<reference evidence="1 2" key="2">
    <citation type="journal article" date="2010" name="Stand. Genomic Sci.">
        <title>Complete genome sequence of Chitinophaga pinensis type strain (UQM 2034).</title>
        <authorList>
            <person name="Glavina Del Rio T."/>
            <person name="Abt B."/>
            <person name="Spring S."/>
            <person name="Lapidus A."/>
            <person name="Nolan M."/>
            <person name="Tice H."/>
            <person name="Copeland A."/>
            <person name="Cheng J.F."/>
            <person name="Chen F."/>
            <person name="Bruce D."/>
            <person name="Goodwin L."/>
            <person name="Pitluck S."/>
            <person name="Ivanova N."/>
            <person name="Mavromatis K."/>
            <person name="Mikhailova N."/>
            <person name="Pati A."/>
            <person name="Chen A."/>
            <person name="Palaniappan K."/>
            <person name="Land M."/>
            <person name="Hauser L."/>
            <person name="Chang Y.J."/>
            <person name="Jeffries C.D."/>
            <person name="Chain P."/>
            <person name="Saunders E."/>
            <person name="Detter J.C."/>
            <person name="Brettin T."/>
            <person name="Rohde M."/>
            <person name="Goker M."/>
            <person name="Bristow J."/>
            <person name="Eisen J.A."/>
            <person name="Markowitz V."/>
            <person name="Hugenholtz P."/>
            <person name="Kyrpides N.C."/>
            <person name="Klenk H.P."/>
            <person name="Lucas S."/>
        </authorList>
    </citation>
    <scope>NUCLEOTIDE SEQUENCE [LARGE SCALE GENOMIC DNA]</scope>
    <source>
        <strain evidence="2">ATCC 43595 / DSM 2588 / LMG 13176 / NBRC 15968 / NCIMB 11800 / UQM 2034</strain>
    </source>
</reference>
<protein>
    <submittedName>
        <fullName evidence="1">Uncharacterized protein</fullName>
    </submittedName>
</protein>
<accession>A0A979G578</accession>
<evidence type="ECO:0000313" key="1">
    <source>
        <dbReference type="EMBL" id="ACU60938.1"/>
    </source>
</evidence>
<evidence type="ECO:0000313" key="2">
    <source>
        <dbReference type="Proteomes" id="UP000002215"/>
    </source>
</evidence>
<reference evidence="2" key="1">
    <citation type="submission" date="2009-08" db="EMBL/GenBank/DDBJ databases">
        <title>The complete genome of Chitinophaga pinensis DSM 2588.</title>
        <authorList>
            <consortium name="US DOE Joint Genome Institute (JGI-PGF)"/>
            <person name="Lucas S."/>
            <person name="Copeland A."/>
            <person name="Lapidus A."/>
            <person name="Glavina del Rio T."/>
            <person name="Dalin E."/>
            <person name="Tice H."/>
            <person name="Bruce D."/>
            <person name="Goodwin L."/>
            <person name="Pitluck S."/>
            <person name="Kyrpides N."/>
            <person name="Mavromatis K."/>
            <person name="Ivanova N."/>
            <person name="Mikhailova N."/>
            <person name="Sims D."/>
            <person name="Meinche L."/>
            <person name="Brettin T."/>
            <person name="Detter J.C."/>
            <person name="Han C."/>
            <person name="Larimer F."/>
            <person name="Land M."/>
            <person name="Hauser L."/>
            <person name="Markowitz V."/>
            <person name="Cheng J.-F."/>
            <person name="Hugenholtz P."/>
            <person name="Woyke T."/>
            <person name="Wu D."/>
            <person name="Spring S."/>
            <person name="Klenk H.-P."/>
            <person name="Eisen J.A."/>
        </authorList>
    </citation>
    <scope>NUCLEOTIDE SEQUENCE [LARGE SCALE GENOMIC DNA]</scope>
    <source>
        <strain evidence="2">ATCC 43595 / DSM 2588 / LMG 13176 / NBRC 15968 / NCIMB 11800 / UQM 2034</strain>
    </source>
</reference>
<dbReference type="Proteomes" id="UP000002215">
    <property type="component" value="Chromosome"/>
</dbReference>
<name>A0A979G578_CHIPD</name>
<organism evidence="1 2">
    <name type="scientific">Chitinophaga pinensis (strain ATCC 43595 / DSM 2588 / LMG 13176 / NBRC 15968 / NCIMB 11800 / UQM 2034)</name>
    <dbReference type="NCBI Taxonomy" id="485918"/>
    <lineage>
        <taxon>Bacteria</taxon>
        <taxon>Pseudomonadati</taxon>
        <taxon>Bacteroidota</taxon>
        <taxon>Chitinophagia</taxon>
        <taxon>Chitinophagales</taxon>
        <taxon>Chitinophagaceae</taxon>
        <taxon>Chitinophaga</taxon>
    </lineage>
</organism>
<sequence>MDHPFFDASEFPFHRNESKALLRNLCIIAPNPAAIRLIYKEIGPNLPLLTWSERADIMWSEAMEKITPYGFFSSFISYLKTRHATVKALMDVIELIENAIPARDERFFSDDIFILDLKLQRPTIDKTTADSTMANVLLVRGKSGSGKSHCRFIYENVSKERQAKVVYIYGGMCPDVKSTIEYIYGSLGIDPIHIPPRDATSNEAWYKSICIDLKKVATQITDKTGKLVKMWIAMDDLGYEDAPDENGTMRPAPIIDSEIRSFFEQFALFTFDASFARHFRLMLINYAEPKIPSKWKANSWLEITTDENAIQQPDVEDFIKYWLRARKKTMLDPEISQLAVAIIAAADHPSPDMAVFPRLQRIHDILRSRLEQLS</sequence>
<dbReference type="EMBL" id="CP001699">
    <property type="protein sequence ID" value="ACU60938.1"/>
    <property type="molecule type" value="Genomic_DNA"/>
</dbReference>
<dbReference type="RefSeq" id="WP_012791114.1">
    <property type="nucleotide sequence ID" value="NC_013132.1"/>
</dbReference>
<dbReference type="KEGG" id="cpi:Cpin_3471"/>
<dbReference type="OrthoDB" id="9553583at2"/>
<dbReference type="AlphaFoldDB" id="A0A979G578"/>
<proteinExistence type="predicted"/>
<gene>
    <name evidence="1" type="ordered locus">Cpin_3471</name>
</gene>